<feature type="domain" description="Tyr recombinase" evidence="3">
    <location>
        <begin position="155"/>
        <end position="337"/>
    </location>
</feature>
<comment type="caution">
    <text evidence="4">The sequence shown here is derived from an EMBL/GenBank/DDBJ whole genome shotgun (WGS) entry which is preliminary data.</text>
</comment>
<gene>
    <name evidence="4" type="ORF">GCM10011363_22490</name>
</gene>
<dbReference type="InterPro" id="IPR011010">
    <property type="entry name" value="DNA_brk_join_enz"/>
</dbReference>
<dbReference type="InterPro" id="IPR013762">
    <property type="entry name" value="Integrase-like_cat_sf"/>
</dbReference>
<evidence type="ECO:0000256" key="2">
    <source>
        <dbReference type="ARBA" id="ARBA00023172"/>
    </source>
</evidence>
<dbReference type="Pfam" id="PF00589">
    <property type="entry name" value="Phage_integrase"/>
    <property type="match status" value="1"/>
</dbReference>
<evidence type="ECO:0000256" key="1">
    <source>
        <dbReference type="ARBA" id="ARBA00022908"/>
    </source>
</evidence>
<reference evidence="5" key="1">
    <citation type="journal article" date="2019" name="Int. J. Syst. Evol. Microbiol.">
        <title>The Global Catalogue of Microorganisms (GCM) 10K type strain sequencing project: providing services to taxonomists for standard genome sequencing and annotation.</title>
        <authorList>
            <consortium name="The Broad Institute Genomics Platform"/>
            <consortium name="The Broad Institute Genome Sequencing Center for Infectious Disease"/>
            <person name="Wu L."/>
            <person name="Ma J."/>
        </authorList>
    </citation>
    <scope>NUCLEOTIDE SEQUENCE [LARGE SCALE GENOMIC DNA]</scope>
    <source>
        <strain evidence="5">CGMCC 1.12478</strain>
    </source>
</reference>
<dbReference type="Gene3D" id="1.10.443.10">
    <property type="entry name" value="Intergrase catalytic core"/>
    <property type="match status" value="1"/>
</dbReference>
<evidence type="ECO:0000313" key="4">
    <source>
        <dbReference type="EMBL" id="GGC05267.1"/>
    </source>
</evidence>
<dbReference type="PROSITE" id="PS51898">
    <property type="entry name" value="TYR_RECOMBINASE"/>
    <property type="match status" value="1"/>
</dbReference>
<dbReference type="InterPro" id="IPR002104">
    <property type="entry name" value="Integrase_catalytic"/>
</dbReference>
<keyword evidence="5" id="KW-1185">Reference proteome</keyword>
<evidence type="ECO:0000313" key="5">
    <source>
        <dbReference type="Proteomes" id="UP000645462"/>
    </source>
</evidence>
<proteinExistence type="predicted"/>
<name>A0ABQ1KR69_9RHOB</name>
<protein>
    <submittedName>
        <fullName evidence="4">Integrase</fullName>
    </submittedName>
</protein>
<sequence length="347" mass="39252">MPLPKGVHRVRRTLASGPSRYHFYAWRGGPKFWIDIVREPKDPDFHLAFAEAFKRPSPKKLMAPDLVDLFLDSAARAKAPRSFADQKKWLLRFADYFRTAPAVIFEVRGSRGELNKWRALWKHSPKQHDMAGSHAVRLLNWAVEEGHISEHHCHRLSKLYDVDRSEVVWTSKDREAINALAPEWVRRILCVACETGLRPGDLIKLTRGSVEETPLGRRLRVRTNKRGQVAHIPITQVLADVIDATPDDQLLILTNARGGQLTEHRASEGLRQWRDKTGLSQDLRLQDCRGTAATRLLNAGLSLSQIASHMGWSLRHAAHVIEHYARVSPDESDAVLVKLSEAKRGGA</sequence>
<accession>A0ABQ1KR69</accession>
<dbReference type="Proteomes" id="UP000645462">
    <property type="component" value="Unassembled WGS sequence"/>
</dbReference>
<evidence type="ECO:0000259" key="3">
    <source>
        <dbReference type="PROSITE" id="PS51898"/>
    </source>
</evidence>
<dbReference type="PANTHER" id="PTHR30349:SF64">
    <property type="entry name" value="PROPHAGE INTEGRASE INTD-RELATED"/>
    <property type="match status" value="1"/>
</dbReference>
<dbReference type="InterPro" id="IPR050090">
    <property type="entry name" value="Tyrosine_recombinase_XerCD"/>
</dbReference>
<dbReference type="EMBL" id="BMFC01000004">
    <property type="protein sequence ID" value="GGC05267.1"/>
    <property type="molecule type" value="Genomic_DNA"/>
</dbReference>
<organism evidence="4 5">
    <name type="scientific">Marivita lacus</name>
    <dbReference type="NCBI Taxonomy" id="1323742"/>
    <lineage>
        <taxon>Bacteria</taxon>
        <taxon>Pseudomonadati</taxon>
        <taxon>Pseudomonadota</taxon>
        <taxon>Alphaproteobacteria</taxon>
        <taxon>Rhodobacterales</taxon>
        <taxon>Roseobacteraceae</taxon>
        <taxon>Marivita</taxon>
    </lineage>
</organism>
<keyword evidence="2" id="KW-0233">DNA recombination</keyword>
<keyword evidence="1" id="KW-0229">DNA integration</keyword>
<dbReference type="PANTHER" id="PTHR30349">
    <property type="entry name" value="PHAGE INTEGRASE-RELATED"/>
    <property type="match status" value="1"/>
</dbReference>
<dbReference type="SUPFAM" id="SSF56349">
    <property type="entry name" value="DNA breaking-rejoining enzymes"/>
    <property type="match status" value="1"/>
</dbReference>